<organism evidence="7 8">
    <name type="scientific">Plesiocystis pacifica SIR-1</name>
    <dbReference type="NCBI Taxonomy" id="391625"/>
    <lineage>
        <taxon>Bacteria</taxon>
        <taxon>Pseudomonadati</taxon>
        <taxon>Myxococcota</taxon>
        <taxon>Polyangia</taxon>
        <taxon>Nannocystales</taxon>
        <taxon>Nannocystaceae</taxon>
        <taxon>Plesiocystis</taxon>
    </lineage>
</organism>
<dbReference type="GO" id="GO:0008236">
    <property type="term" value="F:serine-type peptidase activity"/>
    <property type="evidence" value="ECO:0007669"/>
    <property type="project" value="UniProtKB-KW"/>
</dbReference>
<evidence type="ECO:0000256" key="5">
    <source>
        <dbReference type="SAM" id="SignalP"/>
    </source>
</evidence>
<dbReference type="AlphaFoldDB" id="A6G6E7"/>
<dbReference type="OrthoDB" id="9764363at2"/>
<dbReference type="Pfam" id="PF01343">
    <property type="entry name" value="Peptidase_S49"/>
    <property type="match status" value="2"/>
</dbReference>
<evidence type="ECO:0000256" key="4">
    <source>
        <dbReference type="ARBA" id="ARBA00022825"/>
    </source>
</evidence>
<feature type="signal peptide" evidence="5">
    <location>
        <begin position="1"/>
        <end position="35"/>
    </location>
</feature>
<dbReference type="EMBL" id="ABCS01000029">
    <property type="protein sequence ID" value="EDM78576.1"/>
    <property type="molecule type" value="Genomic_DNA"/>
</dbReference>
<evidence type="ECO:0000313" key="8">
    <source>
        <dbReference type="Proteomes" id="UP000005801"/>
    </source>
</evidence>
<dbReference type="Proteomes" id="UP000005801">
    <property type="component" value="Unassembled WGS sequence"/>
</dbReference>
<dbReference type="InterPro" id="IPR047217">
    <property type="entry name" value="S49_SppA_67K_type_N"/>
</dbReference>
<comment type="similarity">
    <text evidence="1">Belongs to the peptidase S49 family.</text>
</comment>
<name>A6G6E7_9BACT</name>
<reference evidence="7 8" key="1">
    <citation type="submission" date="2007-06" db="EMBL/GenBank/DDBJ databases">
        <authorList>
            <person name="Shimkets L."/>
            <person name="Ferriera S."/>
            <person name="Johnson J."/>
            <person name="Kravitz S."/>
            <person name="Beeson K."/>
            <person name="Sutton G."/>
            <person name="Rogers Y.-H."/>
            <person name="Friedman R."/>
            <person name="Frazier M."/>
            <person name="Venter J.C."/>
        </authorList>
    </citation>
    <scope>NUCLEOTIDE SEQUENCE [LARGE SCALE GENOMIC DNA]</scope>
    <source>
        <strain evidence="7 8">SIR-1</strain>
    </source>
</reference>
<dbReference type="InterPro" id="IPR002142">
    <property type="entry name" value="Peptidase_S49"/>
</dbReference>
<dbReference type="PANTHER" id="PTHR33209:SF1">
    <property type="entry name" value="PEPTIDASE S49 DOMAIN-CONTAINING PROTEIN"/>
    <property type="match status" value="1"/>
</dbReference>
<keyword evidence="8" id="KW-1185">Reference proteome</keyword>
<evidence type="ECO:0000256" key="1">
    <source>
        <dbReference type="ARBA" id="ARBA00008683"/>
    </source>
</evidence>
<keyword evidence="4" id="KW-0720">Serine protease</keyword>
<sequence length="884" mass="94980">MARLAQHAQSQSKRSRGVGLLAGLALLAVPAAAQAGPLGEARSVVREPDRPYTVVAGEADASAVVQNSANLAYLEGFNAVIDFTANVNAAGRRGNGVGAFLAVPLPWDLLALGVGGQVVWREQDTADDEPGCPDCGFGKLSVAAAVPFERWVPGLSAGFTYSRLISSGNLVAANRNQFDLGLSYRANRFVTLAAVGRHLNAARGVVPYLDTELALRPTGTPNFELGLGARLGFVVSRPAERDAPVQPRLRLLVGRGGVRVYGEAELYNDYLGDGVADFRTAARVSVGLQVDTAHVGLAVGPNFAVNSGAATQPLQGASGRLRLSHERYTQVLRTRPRQVTRISLAGKSDDRDLAEVVWTFDGLARRGPGVILLEVDGSDFGLAQLEEVREAVLRYRAQGGKVVAYLEGASTFEYFLAASCDRIYAHPQQGLELRGVLRNTFYFGELLGRLGVRAEFVRVAEYKGTPERASRGEPSAPVARANRAYVTDTWNHVVRLIGHSRARDPAVVSEWIDRAVWTPEDARRMGLIEGLAWPEELDARLEGWLGRAVRIDAPPKAPVREGHWIEPAHVAVLHIDGTIDDGISLHVPILDIDVSGAASLTKTIAALRDDPDVRAIVVRVDSPGGSVKGAQDIAHALDLAREVKPVVISMGNQAASGGYWVATAGQYIYADATTLTGSIGIFYPKFDFSEFLDRYGVGVDSVAIGDRAAMRSMWLANSDADREAAMRGIRASYDRFIVRVAEARAMTPEQADAVARGRVWSGVRALEVGLVDRYGGLYEAVGRAAVMGELADSGDALEIRHYPEDPTLVDQIRRLWNFELDLPLGRAGGALRGQGLAAIDPLSGRALSFADPLLRTLRRIPASLWLSEGPEAMALSDHSIEIEG</sequence>
<dbReference type="Gene3D" id="6.20.330.10">
    <property type="match status" value="1"/>
</dbReference>
<keyword evidence="2" id="KW-0645">Protease</keyword>
<evidence type="ECO:0000256" key="2">
    <source>
        <dbReference type="ARBA" id="ARBA00022670"/>
    </source>
</evidence>
<dbReference type="CDD" id="cd07023">
    <property type="entry name" value="S49_Sppa_N_C"/>
    <property type="match status" value="1"/>
</dbReference>
<protein>
    <submittedName>
        <fullName evidence="7">Signal peptide peptidase SppA, 36K type</fullName>
    </submittedName>
</protein>
<dbReference type="eggNOG" id="COG0616">
    <property type="taxonomic scope" value="Bacteria"/>
</dbReference>
<dbReference type="STRING" id="391625.PPSIR1_15100"/>
<dbReference type="GO" id="GO:0006508">
    <property type="term" value="P:proteolysis"/>
    <property type="evidence" value="ECO:0007669"/>
    <property type="project" value="UniProtKB-KW"/>
</dbReference>
<accession>A6G6E7</accession>
<dbReference type="NCBIfam" id="TIGR00706">
    <property type="entry name" value="SppA_dom"/>
    <property type="match status" value="1"/>
</dbReference>
<dbReference type="CDD" id="cd07018">
    <property type="entry name" value="S49_SppA_67K_type"/>
    <property type="match status" value="1"/>
</dbReference>
<evidence type="ECO:0000259" key="6">
    <source>
        <dbReference type="Pfam" id="PF01343"/>
    </source>
</evidence>
<dbReference type="RefSeq" id="WP_006972296.1">
    <property type="nucleotide sequence ID" value="NZ_ABCS01000029.1"/>
</dbReference>
<dbReference type="InterPro" id="IPR029045">
    <property type="entry name" value="ClpP/crotonase-like_dom_sf"/>
</dbReference>
<evidence type="ECO:0000313" key="7">
    <source>
        <dbReference type="EMBL" id="EDM78576.1"/>
    </source>
</evidence>
<proteinExistence type="inferred from homology"/>
<gene>
    <name evidence="7" type="ORF">PPSIR1_15100</name>
</gene>
<feature type="domain" description="Peptidase S49" evidence="6">
    <location>
        <begin position="396"/>
        <end position="534"/>
    </location>
</feature>
<keyword evidence="5" id="KW-0732">Signal</keyword>
<feature type="domain" description="Peptidase S49" evidence="6">
    <location>
        <begin position="641"/>
        <end position="785"/>
    </location>
</feature>
<dbReference type="SUPFAM" id="SSF52096">
    <property type="entry name" value="ClpP/crotonase"/>
    <property type="match status" value="2"/>
</dbReference>
<feature type="chain" id="PRO_5002695165" evidence="5">
    <location>
        <begin position="36"/>
        <end position="884"/>
    </location>
</feature>
<dbReference type="InterPro" id="IPR047272">
    <property type="entry name" value="S49_SppA_C"/>
</dbReference>
<dbReference type="InterPro" id="IPR004635">
    <property type="entry name" value="Pept_S49_SppA"/>
</dbReference>
<keyword evidence="3" id="KW-0378">Hydrolase</keyword>
<comment type="caution">
    <text evidence="7">The sequence shown here is derived from an EMBL/GenBank/DDBJ whole genome shotgun (WGS) entry which is preliminary data.</text>
</comment>
<evidence type="ECO:0000256" key="3">
    <source>
        <dbReference type="ARBA" id="ARBA00022801"/>
    </source>
</evidence>
<dbReference type="PANTHER" id="PTHR33209">
    <property type="entry name" value="PROTEASE 4"/>
    <property type="match status" value="1"/>
</dbReference>
<dbReference type="Gene3D" id="3.90.226.10">
    <property type="entry name" value="2-enoyl-CoA Hydratase, Chain A, domain 1"/>
    <property type="match status" value="2"/>
</dbReference>